<dbReference type="RefSeq" id="WP_046485307.1">
    <property type="nucleotide sequence ID" value="NZ_CP039631.3"/>
</dbReference>
<dbReference type="SUPFAM" id="SSF56349">
    <property type="entry name" value="DNA breaking-rejoining enzymes"/>
    <property type="match status" value="1"/>
</dbReference>
<dbReference type="GO" id="GO:0006310">
    <property type="term" value="P:DNA recombination"/>
    <property type="evidence" value="ECO:0007669"/>
    <property type="project" value="UniProtKB-KW"/>
</dbReference>
<dbReference type="EMBL" id="CP039631">
    <property type="protein sequence ID" value="QCG66990.1"/>
    <property type="molecule type" value="Genomic_DNA"/>
</dbReference>
<gene>
    <name evidence="3" type="ORF">E4167_20790</name>
</gene>
<dbReference type="GO" id="GO:0015074">
    <property type="term" value="P:DNA integration"/>
    <property type="evidence" value="ECO:0007669"/>
    <property type="project" value="InterPro"/>
</dbReference>
<dbReference type="GO" id="GO:0003677">
    <property type="term" value="F:DNA binding"/>
    <property type="evidence" value="ECO:0007669"/>
    <property type="project" value="InterPro"/>
</dbReference>
<keyword evidence="1" id="KW-0233">DNA recombination</keyword>
<proteinExistence type="predicted"/>
<name>A0A4P7Y8W3_PSEVE</name>
<dbReference type="InterPro" id="IPR002104">
    <property type="entry name" value="Integrase_catalytic"/>
</dbReference>
<evidence type="ECO:0000259" key="2">
    <source>
        <dbReference type="PROSITE" id="PS51898"/>
    </source>
</evidence>
<dbReference type="Gene3D" id="1.10.443.10">
    <property type="entry name" value="Intergrase catalytic core"/>
    <property type="match status" value="1"/>
</dbReference>
<dbReference type="Proteomes" id="UP000298274">
    <property type="component" value="Chromosome"/>
</dbReference>
<dbReference type="Pfam" id="PF00589">
    <property type="entry name" value="Phage_integrase"/>
    <property type="match status" value="1"/>
</dbReference>
<organism evidence="3 4">
    <name type="scientific">Pseudomonas veronii</name>
    <dbReference type="NCBI Taxonomy" id="76761"/>
    <lineage>
        <taxon>Bacteria</taxon>
        <taxon>Pseudomonadati</taxon>
        <taxon>Pseudomonadota</taxon>
        <taxon>Gammaproteobacteria</taxon>
        <taxon>Pseudomonadales</taxon>
        <taxon>Pseudomonadaceae</taxon>
        <taxon>Pseudomonas</taxon>
    </lineage>
</organism>
<reference evidence="4" key="1">
    <citation type="submission" date="2019-04" db="EMBL/GenBank/DDBJ databases">
        <title>Complete genome sequence of Pseudomonas veronii strain PVy, a versatile degrader capable of using multiple contaminants as sole carbon sources.</title>
        <authorList>
            <person name="Lopez-Echartea E."/>
            <person name="Ridl J."/>
            <person name="Pajer P."/>
            <person name="Strejcek M."/>
            <person name="Suman J."/>
            <person name="Uhlik O."/>
        </authorList>
    </citation>
    <scope>NUCLEOTIDE SEQUENCE [LARGE SCALE GENOMIC DNA]</scope>
    <source>
        <strain evidence="4">Pvy</strain>
    </source>
</reference>
<evidence type="ECO:0000256" key="1">
    <source>
        <dbReference type="ARBA" id="ARBA00023172"/>
    </source>
</evidence>
<dbReference type="PROSITE" id="PS51898">
    <property type="entry name" value="TYR_RECOMBINASE"/>
    <property type="match status" value="1"/>
</dbReference>
<feature type="domain" description="Tyr recombinase" evidence="2">
    <location>
        <begin position="12"/>
        <end position="181"/>
    </location>
</feature>
<sequence length="181" mass="20468">MMSQTKEDMQSKATRPFSRGELMQIKETLEQKGSLTDRLLFSLMLTGMRPSEYLPIKSRDLVLGVEKTVNFRAVSLPKQDIDLAVEILNLRNSSKNDYIFPSGSVSNSPMKPEELRKKLVSWLKAANVSHGGRSPHVVRRSVIIAKAEAAMQVFKRFNPAMGTISRNMTHHYAINKRPPQN</sequence>
<dbReference type="InterPro" id="IPR011010">
    <property type="entry name" value="DNA_brk_join_enz"/>
</dbReference>
<dbReference type="AlphaFoldDB" id="A0A4P7Y8W3"/>
<dbReference type="InterPro" id="IPR013762">
    <property type="entry name" value="Integrase-like_cat_sf"/>
</dbReference>
<evidence type="ECO:0000313" key="3">
    <source>
        <dbReference type="EMBL" id="QCG66990.1"/>
    </source>
</evidence>
<evidence type="ECO:0000313" key="4">
    <source>
        <dbReference type="Proteomes" id="UP000298274"/>
    </source>
</evidence>
<accession>A0A4P7Y8W3</accession>
<protein>
    <submittedName>
        <fullName evidence="3">Phage integrase family protein</fullName>
    </submittedName>
</protein>